<feature type="domain" description="RanBD1" evidence="1">
    <location>
        <begin position="34"/>
        <end position="156"/>
    </location>
</feature>
<dbReference type="PROSITE" id="PS50196">
    <property type="entry name" value="RANBD1"/>
    <property type="match status" value="1"/>
</dbReference>
<accession>A0ABQ7I0P3</accession>
<comment type="caution">
    <text evidence="2">The sequence shown here is derived from an EMBL/GenBank/DDBJ whole genome shotgun (WGS) entry which is preliminary data.</text>
</comment>
<dbReference type="Proteomes" id="UP001516464">
    <property type="component" value="Unassembled WGS sequence"/>
</dbReference>
<dbReference type="Pfam" id="PF00638">
    <property type="entry name" value="Ran_BP1"/>
    <property type="match status" value="1"/>
</dbReference>
<gene>
    <name evidence="2" type="primary">RANBP2</name>
    <name evidence="2" type="ORF">TCON_0791</name>
</gene>
<name>A0ABQ7I0P3_9MICR</name>
<evidence type="ECO:0000259" key="1">
    <source>
        <dbReference type="PROSITE" id="PS50196"/>
    </source>
</evidence>
<evidence type="ECO:0000313" key="2">
    <source>
        <dbReference type="EMBL" id="KAF7684008.1"/>
    </source>
</evidence>
<dbReference type="SUPFAM" id="SSF50729">
    <property type="entry name" value="PH domain-like"/>
    <property type="match status" value="1"/>
</dbReference>
<sequence>MKNDSPLFKTSSNIFNEFKSKESIFKKEDGTSVEPQPSTFLEETQNSVTLGIVEEEHLEAKFNERSKLFRFNSETWTEMGIGDTVITEINGTKRVSFIREKIRILGLDFLLTYDVEPTLKKNAVHFMVCENGEVKLYAIKFGKEESANSFYNIIKK</sequence>
<dbReference type="InterPro" id="IPR000156">
    <property type="entry name" value="Ran_bind_dom"/>
</dbReference>
<keyword evidence="3" id="KW-1185">Reference proteome</keyword>
<dbReference type="InterPro" id="IPR011993">
    <property type="entry name" value="PH-like_dom_sf"/>
</dbReference>
<dbReference type="EMBL" id="SBIQ01000034">
    <property type="protein sequence ID" value="KAF7684008.1"/>
    <property type="molecule type" value="Genomic_DNA"/>
</dbReference>
<organism evidence="2 3">
    <name type="scientific">Astathelohania contejeani</name>
    <dbReference type="NCBI Taxonomy" id="164912"/>
    <lineage>
        <taxon>Eukaryota</taxon>
        <taxon>Fungi</taxon>
        <taxon>Fungi incertae sedis</taxon>
        <taxon>Microsporidia</taxon>
        <taxon>Astathelohaniidae</taxon>
        <taxon>Astathelohania</taxon>
    </lineage>
</organism>
<reference evidence="2 3" key="1">
    <citation type="submission" date="2019-01" db="EMBL/GenBank/DDBJ databases">
        <title>Genomes sequencing and comparative genomics of infectious freshwater microsporidia, Cucumispora dikerogammari and Thelohania contejeani.</title>
        <authorList>
            <person name="Cormier A."/>
            <person name="Giraud I."/>
            <person name="Wattier R."/>
            <person name="Teixeira M."/>
            <person name="Grandjean F."/>
            <person name="Rigaud T."/>
            <person name="Cordaux R."/>
        </authorList>
    </citation>
    <scope>NUCLEOTIDE SEQUENCE [LARGE SCALE GENOMIC DNA]</scope>
    <source>
        <strain evidence="2">T1</strain>
        <tissue evidence="2">Spores</tissue>
    </source>
</reference>
<evidence type="ECO:0000313" key="3">
    <source>
        <dbReference type="Proteomes" id="UP001516464"/>
    </source>
</evidence>
<dbReference type="GO" id="GO:0016874">
    <property type="term" value="F:ligase activity"/>
    <property type="evidence" value="ECO:0007669"/>
    <property type="project" value="UniProtKB-KW"/>
</dbReference>
<protein>
    <submittedName>
        <fullName evidence="2">E3 SUMO-protein ligase RanBP2</fullName>
    </submittedName>
</protein>
<proteinExistence type="predicted"/>
<keyword evidence="2" id="KW-0436">Ligase</keyword>
<dbReference type="Gene3D" id="2.30.29.30">
    <property type="entry name" value="Pleckstrin-homology domain (PH domain)/Phosphotyrosine-binding domain (PTB)"/>
    <property type="match status" value="1"/>
</dbReference>